<evidence type="ECO:0000256" key="1">
    <source>
        <dbReference type="SAM" id="SignalP"/>
    </source>
</evidence>
<dbReference type="OrthoDB" id="76388at2759"/>
<sequence>MLLPIALAVVTAATVATAAAPSELSNTARAAAGYRSVAYFPNWAIYARNFHPQDVNATALTHLNYAFANVRPETGEVYLSDP</sequence>
<dbReference type="SUPFAM" id="SSF51445">
    <property type="entry name" value="(Trans)glycosidases"/>
    <property type="match status" value="1"/>
</dbReference>
<organism evidence="3 4">
    <name type="scientific">Didymella heteroderae</name>
    <dbReference type="NCBI Taxonomy" id="1769908"/>
    <lineage>
        <taxon>Eukaryota</taxon>
        <taxon>Fungi</taxon>
        <taxon>Dikarya</taxon>
        <taxon>Ascomycota</taxon>
        <taxon>Pezizomycotina</taxon>
        <taxon>Dothideomycetes</taxon>
        <taxon>Pleosporomycetidae</taxon>
        <taxon>Pleosporales</taxon>
        <taxon>Pleosporineae</taxon>
        <taxon>Didymellaceae</taxon>
        <taxon>Didymella</taxon>
    </lineage>
</organism>
<evidence type="ECO:0000259" key="2">
    <source>
        <dbReference type="PROSITE" id="PS51910"/>
    </source>
</evidence>
<feature type="non-terminal residue" evidence="3">
    <location>
        <position position="1"/>
    </location>
</feature>
<dbReference type="Proteomes" id="UP000758155">
    <property type="component" value="Unassembled WGS sequence"/>
</dbReference>
<gene>
    <name evidence="3" type="ORF">E8E12_000011</name>
</gene>
<protein>
    <recommendedName>
        <fullName evidence="2">GH18 domain-containing protein</fullName>
    </recommendedName>
</protein>
<evidence type="ECO:0000313" key="4">
    <source>
        <dbReference type="Proteomes" id="UP000758155"/>
    </source>
</evidence>
<dbReference type="PROSITE" id="PS51910">
    <property type="entry name" value="GH18_2"/>
    <property type="match status" value="1"/>
</dbReference>
<dbReference type="InterPro" id="IPR017853">
    <property type="entry name" value="GH"/>
</dbReference>
<name>A0A9P4WF91_9PLEO</name>
<comment type="caution">
    <text evidence="3">The sequence shown here is derived from an EMBL/GenBank/DDBJ whole genome shotgun (WGS) entry which is preliminary data.</text>
</comment>
<keyword evidence="1" id="KW-0732">Signal</keyword>
<evidence type="ECO:0000313" key="3">
    <source>
        <dbReference type="EMBL" id="KAF3027220.1"/>
    </source>
</evidence>
<dbReference type="EMBL" id="SWKV01000412">
    <property type="protein sequence ID" value="KAF3027220.1"/>
    <property type="molecule type" value="Genomic_DNA"/>
</dbReference>
<dbReference type="AlphaFoldDB" id="A0A9P4WF91"/>
<proteinExistence type="predicted"/>
<accession>A0A9P4WF91</accession>
<feature type="chain" id="PRO_5040171384" description="GH18 domain-containing protein" evidence="1">
    <location>
        <begin position="19"/>
        <end position="82"/>
    </location>
</feature>
<dbReference type="Gene3D" id="3.20.20.80">
    <property type="entry name" value="Glycosidases"/>
    <property type="match status" value="1"/>
</dbReference>
<feature type="signal peptide" evidence="1">
    <location>
        <begin position="1"/>
        <end position="18"/>
    </location>
</feature>
<keyword evidence="4" id="KW-1185">Reference proteome</keyword>
<reference evidence="3" key="1">
    <citation type="submission" date="2019-04" db="EMBL/GenBank/DDBJ databases">
        <title>Sequencing of skin fungus with MAO and IRED activity.</title>
        <authorList>
            <person name="Marsaioli A.J."/>
            <person name="Bonatto J.M.C."/>
            <person name="Reis Junior O."/>
        </authorList>
    </citation>
    <scope>NUCLEOTIDE SEQUENCE</scope>
    <source>
        <strain evidence="3">28M1</strain>
    </source>
</reference>
<dbReference type="GO" id="GO:0005975">
    <property type="term" value="P:carbohydrate metabolic process"/>
    <property type="evidence" value="ECO:0007669"/>
    <property type="project" value="InterPro"/>
</dbReference>
<feature type="domain" description="GH18" evidence="2">
    <location>
        <begin position="34"/>
        <end position="82"/>
    </location>
</feature>
<dbReference type="InterPro" id="IPR001223">
    <property type="entry name" value="Glyco_hydro18_cat"/>
</dbReference>